<dbReference type="PANTHER" id="PTHR34861">
    <property type="match status" value="1"/>
</dbReference>
<dbReference type="Gene3D" id="3.50.30.50">
    <property type="entry name" value="Putative cyclase"/>
    <property type="match status" value="2"/>
</dbReference>
<dbReference type="EMBL" id="LATX01001758">
    <property type="protein sequence ID" value="KTB38477.1"/>
    <property type="molecule type" value="Genomic_DNA"/>
</dbReference>
<evidence type="ECO:0000313" key="3">
    <source>
        <dbReference type="Proteomes" id="UP000054988"/>
    </source>
</evidence>
<dbReference type="InterPro" id="IPR037175">
    <property type="entry name" value="KFase_sf"/>
</dbReference>
<evidence type="ECO:0008006" key="4">
    <source>
        <dbReference type="Google" id="ProtNLM"/>
    </source>
</evidence>
<evidence type="ECO:0000256" key="1">
    <source>
        <dbReference type="ARBA" id="ARBA00007865"/>
    </source>
</evidence>
<accession>A0A0W0FQC3</accession>
<dbReference type="PANTHER" id="PTHR34861:SF11">
    <property type="entry name" value="CYCLASE"/>
    <property type="match status" value="1"/>
</dbReference>
<protein>
    <recommendedName>
        <fullName evidence="4">Cyclase</fullName>
    </recommendedName>
</protein>
<dbReference type="InterPro" id="IPR007325">
    <property type="entry name" value="KFase/CYL"/>
</dbReference>
<comment type="caution">
    <text evidence="2">The sequence shown here is derived from an EMBL/GenBank/DDBJ whole genome shotgun (WGS) entry which is preliminary data.</text>
</comment>
<dbReference type="GO" id="GO:0019441">
    <property type="term" value="P:L-tryptophan catabolic process to kynurenine"/>
    <property type="evidence" value="ECO:0007669"/>
    <property type="project" value="InterPro"/>
</dbReference>
<reference evidence="2 3" key="1">
    <citation type="submission" date="2015-12" db="EMBL/GenBank/DDBJ databases">
        <title>Draft genome sequence of Moniliophthora roreri, the causal agent of frosty pod rot of cacao.</title>
        <authorList>
            <person name="Aime M.C."/>
            <person name="Diaz-Valderrama J.R."/>
            <person name="Kijpornyongpan T."/>
            <person name="Phillips-Mora W."/>
        </authorList>
    </citation>
    <scope>NUCLEOTIDE SEQUENCE [LARGE SCALE GENOMIC DNA]</scope>
    <source>
        <strain evidence="2 3">MCA 2952</strain>
    </source>
</reference>
<organism evidence="2 3">
    <name type="scientific">Moniliophthora roreri</name>
    <name type="common">Frosty pod rot fungus</name>
    <name type="synonym">Monilia roreri</name>
    <dbReference type="NCBI Taxonomy" id="221103"/>
    <lineage>
        <taxon>Eukaryota</taxon>
        <taxon>Fungi</taxon>
        <taxon>Dikarya</taxon>
        <taxon>Basidiomycota</taxon>
        <taxon>Agaricomycotina</taxon>
        <taxon>Agaricomycetes</taxon>
        <taxon>Agaricomycetidae</taxon>
        <taxon>Agaricales</taxon>
        <taxon>Marasmiineae</taxon>
        <taxon>Marasmiaceae</taxon>
        <taxon>Moniliophthora</taxon>
    </lineage>
</organism>
<comment type="similarity">
    <text evidence="1">Belongs to the Cyclase 1 superfamily.</text>
</comment>
<dbReference type="Pfam" id="PF04199">
    <property type="entry name" value="Cyclase"/>
    <property type="match status" value="2"/>
</dbReference>
<dbReference type="eggNOG" id="ENOG502QTM1">
    <property type="taxonomic scope" value="Eukaryota"/>
</dbReference>
<evidence type="ECO:0000313" key="2">
    <source>
        <dbReference type="EMBL" id="KTB38477.1"/>
    </source>
</evidence>
<name>A0A0W0FQC3_MONRR</name>
<dbReference type="GO" id="GO:0004061">
    <property type="term" value="F:arylformamidase activity"/>
    <property type="evidence" value="ECO:0007669"/>
    <property type="project" value="InterPro"/>
</dbReference>
<dbReference type="AlphaFoldDB" id="A0A0W0FQC3"/>
<proteinExistence type="inferred from homology"/>
<gene>
    <name evidence="2" type="ORF">WG66_8922</name>
</gene>
<dbReference type="Proteomes" id="UP000054988">
    <property type="component" value="Unassembled WGS sequence"/>
</dbReference>
<sequence length="717" mass="79665">MVGRFIVASILSTIARSSPVKPLQARQFNSSDVYANWPSYDQLPLDPSFPTKAAWGVWGADDQLGALNHITPETIKAAKAEIEHGVAINLNLELDIPNPPFSTNRPPMIHSFIAFQGYQDDIISLNTQVSTQYDGLRHLPYSTDGNISTYQFYNDLISFDDIFSGRSNVLGIQNAAQKGIAGRTVLIDWAGWKESRGEEYDPFTSYNILTSDLDRVISWQGLDPNTFIHPGDFLIVRTGYMKQYAALPVHEQNVLPYSGSIAIGIEPSEETLEWIWKHKVSVVGADNPTFEVAPLNVIILGETRNLHQIFLGGWGLSIVEFLDLEKLAEECHSKNKFSFFFTIQNLNIVGGIASPPNAMAILIILASILPTVALSRPLQARQFNSSDIYANWPSYDQLPLNPSFPTKAAWGVWGADDELGALNHITPETIKAAKAEIEHGVAINLNLELDIPNPPFFPTRPEMTHTFIAFQGYQDDVISLNTQVSTQYDGLRHLPYSTDGNISTYQFYNDLISFDDIFSGRSNVLGIQKAAQKGIAGRAVLIDWAGWKESRGEEYDPFTNYRIPTSDLDQVISWQGLDPSTFVHPGDFLIVRTGFMKQYAALPVHEQNVLPYSGSTAIGIEHSEGTLEWIWERKVSVVGADNPTFEVSPLNAIIHGETRSLHQIFLGGWGLSIVEFLDLEKLAEECHSKNKFSFFFTIQNLNIVGGIASPPNAMAIL</sequence>
<dbReference type="SUPFAM" id="SSF102198">
    <property type="entry name" value="Putative cyclase"/>
    <property type="match status" value="2"/>
</dbReference>